<dbReference type="Proteomes" id="UP001628078">
    <property type="component" value="Unassembled WGS sequence"/>
</dbReference>
<keyword evidence="1" id="KW-0472">Membrane</keyword>
<organism evidence="2 3">
    <name type="scientific">Furfurilactobacillus curtus</name>
    <dbReference type="NCBI Taxonomy" id="1746200"/>
    <lineage>
        <taxon>Bacteria</taxon>
        <taxon>Bacillati</taxon>
        <taxon>Bacillota</taxon>
        <taxon>Bacilli</taxon>
        <taxon>Lactobacillales</taxon>
        <taxon>Lactobacillaceae</taxon>
        <taxon>Furfurilactobacillus</taxon>
    </lineage>
</organism>
<dbReference type="EMBL" id="BQXO01000003">
    <property type="protein sequence ID" value="GKT05884.1"/>
    <property type="molecule type" value="Genomic_DNA"/>
</dbReference>
<gene>
    <name evidence="2" type="ORF">JCM31185_11720</name>
</gene>
<evidence type="ECO:0000256" key="1">
    <source>
        <dbReference type="SAM" id="Phobius"/>
    </source>
</evidence>
<name>A0ABQ5JQI2_9LACO</name>
<comment type="caution">
    <text evidence="2">The sequence shown here is derived from an EMBL/GenBank/DDBJ whole genome shotgun (WGS) entry which is preliminary data.</text>
</comment>
<evidence type="ECO:0000313" key="2">
    <source>
        <dbReference type="EMBL" id="GKT05884.1"/>
    </source>
</evidence>
<accession>A0ABQ5JQI2</accession>
<proteinExistence type="predicted"/>
<protein>
    <submittedName>
        <fullName evidence="2">Uncharacterized protein</fullName>
    </submittedName>
</protein>
<keyword evidence="1" id="KW-1133">Transmembrane helix</keyword>
<feature type="transmembrane region" description="Helical" evidence="1">
    <location>
        <begin position="43"/>
        <end position="60"/>
    </location>
</feature>
<evidence type="ECO:0000313" key="3">
    <source>
        <dbReference type="Proteomes" id="UP001628078"/>
    </source>
</evidence>
<reference evidence="2 3" key="1">
    <citation type="submission" date="2022-03" db="EMBL/GenBank/DDBJ databases">
        <title>Draft genome sequence of Furfurilactobacillus curtus JCM 31185.</title>
        <authorList>
            <person name="Suzuki S."/>
            <person name="Endo A."/>
            <person name="Kajikawa A."/>
        </authorList>
    </citation>
    <scope>NUCLEOTIDE SEQUENCE [LARGE SCALE GENOMIC DNA]</scope>
    <source>
        <strain evidence="2 3">JCM 31185</strain>
    </source>
</reference>
<keyword evidence="3" id="KW-1185">Reference proteome</keyword>
<sequence>MRILSNAAISNTELINDKVAYCCSKHLENRASLKINNLGRPRRLTWILLAIVFVYTLRLLKKVIC</sequence>
<keyword evidence="1" id="KW-0812">Transmembrane</keyword>